<dbReference type="PANTHER" id="PTHR39339">
    <property type="entry name" value="SLR1444 PROTEIN"/>
    <property type="match status" value="1"/>
</dbReference>
<gene>
    <name evidence="4" type="ORF">OG929_15790</name>
</gene>
<dbReference type="EMBL" id="CP109011">
    <property type="protein sequence ID" value="WUT43675.1"/>
    <property type="molecule type" value="Genomic_DNA"/>
</dbReference>
<dbReference type="Proteomes" id="UP001432168">
    <property type="component" value="Chromosome"/>
</dbReference>
<dbReference type="InterPro" id="IPR033469">
    <property type="entry name" value="CYTH-like_dom_sf"/>
</dbReference>
<feature type="region of interest" description="Disordered" evidence="1">
    <location>
        <begin position="179"/>
        <end position="209"/>
    </location>
</feature>
<dbReference type="PANTHER" id="PTHR39339:SF1">
    <property type="entry name" value="CHAD DOMAIN-CONTAINING PROTEIN"/>
    <property type="match status" value="1"/>
</dbReference>
<evidence type="ECO:0000256" key="1">
    <source>
        <dbReference type="SAM" id="MobiDB-lite"/>
    </source>
</evidence>
<dbReference type="CDD" id="cd07374">
    <property type="entry name" value="CYTH-like_Pase"/>
    <property type="match status" value="1"/>
</dbReference>
<dbReference type="Gene3D" id="1.40.20.10">
    <property type="entry name" value="CHAD domain"/>
    <property type="match status" value="1"/>
</dbReference>
<dbReference type="SMART" id="SM00880">
    <property type="entry name" value="CHAD"/>
    <property type="match status" value="1"/>
</dbReference>
<dbReference type="PROSITE" id="PS51708">
    <property type="entry name" value="CHAD"/>
    <property type="match status" value="1"/>
</dbReference>
<evidence type="ECO:0000259" key="2">
    <source>
        <dbReference type="PROSITE" id="PS51707"/>
    </source>
</evidence>
<organism evidence="4 5">
    <name type="scientific">Streptomyces pseudovenezuelae</name>
    <dbReference type="NCBI Taxonomy" id="67350"/>
    <lineage>
        <taxon>Bacteria</taxon>
        <taxon>Bacillati</taxon>
        <taxon>Actinomycetota</taxon>
        <taxon>Actinomycetes</taxon>
        <taxon>Kitasatosporales</taxon>
        <taxon>Streptomycetaceae</taxon>
        <taxon>Streptomyces</taxon>
        <taxon>Streptomyces aurantiacus group</taxon>
    </lineage>
</organism>
<dbReference type="InterPro" id="IPR007899">
    <property type="entry name" value="CHAD_dom"/>
</dbReference>
<feature type="region of interest" description="Disordered" evidence="1">
    <location>
        <begin position="1"/>
        <end position="25"/>
    </location>
</feature>
<keyword evidence="5" id="KW-1185">Reference proteome</keyword>
<evidence type="ECO:0000313" key="5">
    <source>
        <dbReference type="Proteomes" id="UP001432168"/>
    </source>
</evidence>
<reference evidence="4" key="1">
    <citation type="submission" date="2022-10" db="EMBL/GenBank/DDBJ databases">
        <title>The complete genomes of actinobacterial strains from the NBC collection.</title>
        <authorList>
            <person name="Joergensen T.S."/>
            <person name="Alvarez Arevalo M."/>
            <person name="Sterndorff E.B."/>
            <person name="Faurdal D."/>
            <person name="Vuksanovic O."/>
            <person name="Mourched A.-S."/>
            <person name="Charusanti P."/>
            <person name="Shaw S."/>
            <person name="Blin K."/>
            <person name="Weber T."/>
        </authorList>
    </citation>
    <scope>NUCLEOTIDE SEQUENCE</scope>
    <source>
        <strain evidence="4">NBC_00686</strain>
    </source>
</reference>
<feature type="compositionally biased region" description="Basic and acidic residues" evidence="1">
    <location>
        <begin position="1"/>
        <end position="14"/>
    </location>
</feature>
<dbReference type="Pfam" id="PF05235">
    <property type="entry name" value="CHAD"/>
    <property type="match status" value="1"/>
</dbReference>
<dbReference type="Gene3D" id="2.40.320.10">
    <property type="entry name" value="Hypothetical Protein Pfu-838710-001"/>
    <property type="match status" value="1"/>
</dbReference>
<dbReference type="InterPro" id="IPR023577">
    <property type="entry name" value="CYTH_domain"/>
</dbReference>
<sequence length="499" mass="53771">MADTKREIERKYESDDSGLPDLTGVPGVETVVDKGVAHLDATYYDTADERLMASSVTLRRRTGGSDAGWHLKFPVSEGVRDEIQAPLSDTLPDELAALVRSRVRDVELLPVVRLRSDRDVRHLLDADGRLLAEVSVDAVHAERLSGGVGDAQWTEIEVELADGGDPALLDKVDKRLRKAGVRPSGSSSKLARALAETAPRKKSPVTGDPVTAGDHVLAYVRAQRDAIVALDPAVRQDAEDSVHSMRVATRRLRSTFKSYGKVLDRSVTDPIGDELKWLAGELGVDRDREVLSERLSAALDEVPGALVSGPVTARLSTWSGDSPGGASARLIGVLDSRRHLALLDALDALIADPPLLKAAGKKPHKVIAKTVRKDFRKVSGLVGRALELEPGTDRDVAIHEARKKTKRTRYAAETARPALGSPARTMVKSMKALQNLLGEHQDSVMARQTLRELSAVAHAAGESAFTYGLLYGREEQRAAAVEAELPGAWDGIKGDADAL</sequence>
<dbReference type="Pfam" id="PF01928">
    <property type="entry name" value="CYTH"/>
    <property type="match status" value="1"/>
</dbReference>
<accession>A0ABZ1WV38</accession>
<protein>
    <submittedName>
        <fullName evidence="4">CYTH and CHAD domain-containing protein</fullName>
    </submittedName>
</protein>
<dbReference type="SMART" id="SM01118">
    <property type="entry name" value="CYTH"/>
    <property type="match status" value="1"/>
</dbReference>
<dbReference type="SUPFAM" id="SSF55154">
    <property type="entry name" value="CYTH-like phosphatases"/>
    <property type="match status" value="1"/>
</dbReference>
<name>A0ABZ1WV38_9ACTN</name>
<evidence type="ECO:0000259" key="3">
    <source>
        <dbReference type="PROSITE" id="PS51708"/>
    </source>
</evidence>
<evidence type="ECO:0000313" key="4">
    <source>
        <dbReference type="EMBL" id="WUT43675.1"/>
    </source>
</evidence>
<feature type="domain" description="CHAD" evidence="3">
    <location>
        <begin position="209"/>
        <end position="497"/>
    </location>
</feature>
<dbReference type="InterPro" id="IPR038186">
    <property type="entry name" value="CHAD_dom_sf"/>
</dbReference>
<dbReference type="RefSeq" id="WP_329263902.1">
    <property type="nucleotide sequence ID" value="NZ_CP109011.1"/>
</dbReference>
<feature type="domain" description="CYTH" evidence="2">
    <location>
        <begin position="5"/>
        <end position="200"/>
    </location>
</feature>
<proteinExistence type="predicted"/>
<dbReference type="PROSITE" id="PS51707">
    <property type="entry name" value="CYTH"/>
    <property type="match status" value="1"/>
</dbReference>